<dbReference type="PROSITE" id="PS51710">
    <property type="entry name" value="G_OBG"/>
    <property type="match status" value="1"/>
</dbReference>
<comment type="similarity">
    <text evidence="1">Belongs to the TRAFAC class OBG-HflX-like GTPase superfamily. OBG GTPase family.</text>
</comment>
<keyword evidence="2" id="KW-0150">Chloroplast</keyword>
<dbReference type="InterPro" id="IPR006073">
    <property type="entry name" value="GTP-bd"/>
</dbReference>
<dbReference type="PANTHER" id="PTHR11702">
    <property type="entry name" value="DEVELOPMENTALLY REGULATED GTP-BINDING PROTEIN-RELATED"/>
    <property type="match status" value="1"/>
</dbReference>
<keyword evidence="9" id="KW-1185">Reference proteome</keyword>
<dbReference type="Gene3D" id="3.40.50.300">
    <property type="entry name" value="P-loop containing nucleotide triphosphate hydrolases"/>
    <property type="match status" value="1"/>
</dbReference>
<evidence type="ECO:0000256" key="4">
    <source>
        <dbReference type="ARBA" id="ARBA00023134"/>
    </source>
</evidence>
<evidence type="ECO:0000256" key="3">
    <source>
        <dbReference type="ARBA" id="ARBA00022741"/>
    </source>
</evidence>
<keyword evidence="4" id="KW-0342">GTP-binding</keyword>
<dbReference type="InterPro" id="IPR031167">
    <property type="entry name" value="G_OBG"/>
</dbReference>
<dbReference type="PIRSF" id="PIRSF002401">
    <property type="entry name" value="GTP_bd_Obg/CgtA"/>
    <property type="match status" value="1"/>
</dbReference>
<evidence type="ECO:0000313" key="8">
    <source>
        <dbReference type="EMBL" id="KAH7293413.1"/>
    </source>
</evidence>
<feature type="region of interest" description="Disordered" evidence="5">
    <location>
        <begin position="305"/>
        <end position="330"/>
    </location>
</feature>
<dbReference type="GO" id="GO:0042254">
    <property type="term" value="P:ribosome biogenesis"/>
    <property type="evidence" value="ECO:0007669"/>
    <property type="project" value="UniProtKB-UniRule"/>
</dbReference>
<gene>
    <name evidence="8" type="ORF">KP509_28G025000</name>
</gene>
<dbReference type="GO" id="GO:0005525">
    <property type="term" value="F:GTP binding"/>
    <property type="evidence" value="ECO:0007669"/>
    <property type="project" value="UniProtKB-KW"/>
</dbReference>
<protein>
    <submittedName>
        <fullName evidence="8">Uncharacterized protein</fullName>
    </submittedName>
</protein>
<comment type="caution">
    <text evidence="8">The sequence shown here is derived from an EMBL/GenBank/DDBJ whole genome shotgun (WGS) entry which is preliminary data.</text>
</comment>
<dbReference type="CDD" id="cd01898">
    <property type="entry name" value="Obg"/>
    <property type="match status" value="1"/>
</dbReference>
<dbReference type="PANTHER" id="PTHR11702:SF31">
    <property type="entry name" value="MITOCHONDRIAL RIBOSOME-ASSOCIATED GTPASE 2"/>
    <property type="match status" value="1"/>
</dbReference>
<proteinExistence type="inferred from homology"/>
<keyword evidence="2" id="KW-0934">Plastid</keyword>
<feature type="compositionally biased region" description="Basic and acidic residues" evidence="5">
    <location>
        <begin position="209"/>
        <end position="221"/>
    </location>
</feature>
<organism evidence="8 9">
    <name type="scientific">Ceratopteris richardii</name>
    <name type="common">Triangle waterfern</name>
    <dbReference type="NCBI Taxonomy" id="49495"/>
    <lineage>
        <taxon>Eukaryota</taxon>
        <taxon>Viridiplantae</taxon>
        <taxon>Streptophyta</taxon>
        <taxon>Embryophyta</taxon>
        <taxon>Tracheophyta</taxon>
        <taxon>Polypodiopsida</taxon>
        <taxon>Polypodiidae</taxon>
        <taxon>Polypodiales</taxon>
        <taxon>Pteridineae</taxon>
        <taxon>Pteridaceae</taxon>
        <taxon>Parkerioideae</taxon>
        <taxon>Ceratopteris</taxon>
    </lineage>
</organism>
<feature type="region of interest" description="Disordered" evidence="5">
    <location>
        <begin position="203"/>
        <end position="261"/>
    </location>
</feature>
<dbReference type="Gene3D" id="2.70.210.12">
    <property type="entry name" value="GTP1/OBG domain"/>
    <property type="match status" value="1"/>
</dbReference>
<dbReference type="Pfam" id="PF01018">
    <property type="entry name" value="GTP1_OBG"/>
    <property type="match status" value="1"/>
</dbReference>
<reference evidence="8" key="1">
    <citation type="submission" date="2021-08" db="EMBL/GenBank/DDBJ databases">
        <title>WGS assembly of Ceratopteris richardii.</title>
        <authorList>
            <person name="Marchant D.B."/>
            <person name="Chen G."/>
            <person name="Jenkins J."/>
            <person name="Shu S."/>
            <person name="Leebens-Mack J."/>
            <person name="Grimwood J."/>
            <person name="Schmutz J."/>
            <person name="Soltis P."/>
            <person name="Soltis D."/>
            <person name="Chen Z.-H."/>
        </authorList>
    </citation>
    <scope>NUCLEOTIDE SEQUENCE</scope>
    <source>
        <strain evidence="8">Whitten #5841</strain>
        <tissue evidence="8">Leaf</tissue>
    </source>
</reference>
<evidence type="ECO:0000259" key="7">
    <source>
        <dbReference type="PROSITE" id="PS51883"/>
    </source>
</evidence>
<dbReference type="InterPro" id="IPR014100">
    <property type="entry name" value="GTP-bd_Obg/CgtA"/>
</dbReference>
<dbReference type="AlphaFoldDB" id="A0A8T2RD18"/>
<dbReference type="PRINTS" id="PR00326">
    <property type="entry name" value="GTP1OBG"/>
</dbReference>
<dbReference type="PROSITE" id="PS51883">
    <property type="entry name" value="OBG"/>
    <property type="match status" value="1"/>
</dbReference>
<dbReference type="Pfam" id="PF01926">
    <property type="entry name" value="MMR_HSR1"/>
    <property type="match status" value="1"/>
</dbReference>
<dbReference type="InterPro" id="IPR045086">
    <property type="entry name" value="OBG_GTPase"/>
</dbReference>
<dbReference type="InterPro" id="IPR006169">
    <property type="entry name" value="GTP1_OBG_dom"/>
</dbReference>
<feature type="region of interest" description="Disordered" evidence="5">
    <location>
        <begin position="106"/>
        <end position="137"/>
    </location>
</feature>
<feature type="compositionally biased region" description="Acidic residues" evidence="5">
    <location>
        <begin position="222"/>
        <end position="232"/>
    </location>
</feature>
<sequence length="521" mass="58016">MKWVLGCCLLLRIKVLRELRKWILETDRMMSFLGSLRKRVIYSLQSLSVSKKVYFTPHSLYFPEEIVLPSWVLLRYPGYGQEFGIQRQFKSAPLQERKMIDRRRVHVKGGDGGDGCTSFRKSRHDRHGEADGGRGGRGGDVIFKCTDEFWDFSHLQHHYNAGRGGHGSSKKRVGSRGLDKEVLVPKGTVIHLVSGQIPSLQESSLQHSQLHDDGCTPHEYSEADEVDEEELSDTTHEADSDNEDDYIDRSGMESESAELDYSSGVEASENDELMHRHCTELKSSVAELLKVGEKLTVACGGEGGRGNAAMARGRGSKKQLPSKEHEKGHPGTDAFLILELKTIADVGFVGAPNAGKSTLLGAISRAKPKVGHYAFTTLRPNLGKLEFEDFYSITVADIPGLIKGAHRNVGLGHDFLRHIERTKVLAYVVDLSASLGVNKGSPPWIQFEDLKYELEMYQPGLSERPSLVVATKLDEQGATEMLEQMREKLPSVQIIPVCALLEQGIHELRVALREIVEFQNT</sequence>
<dbReference type="EMBL" id="CM035433">
    <property type="protein sequence ID" value="KAH7293413.1"/>
    <property type="molecule type" value="Genomic_DNA"/>
</dbReference>
<dbReference type="OrthoDB" id="347018at2759"/>
<evidence type="ECO:0000313" key="9">
    <source>
        <dbReference type="Proteomes" id="UP000825935"/>
    </source>
</evidence>
<dbReference type="GO" id="GO:0003924">
    <property type="term" value="F:GTPase activity"/>
    <property type="evidence" value="ECO:0007669"/>
    <property type="project" value="InterPro"/>
</dbReference>
<dbReference type="SUPFAM" id="SSF52540">
    <property type="entry name" value="P-loop containing nucleoside triphosphate hydrolases"/>
    <property type="match status" value="1"/>
</dbReference>
<evidence type="ECO:0000256" key="2">
    <source>
        <dbReference type="ARBA" id="ARBA00022528"/>
    </source>
</evidence>
<dbReference type="GO" id="GO:0000287">
    <property type="term" value="F:magnesium ion binding"/>
    <property type="evidence" value="ECO:0007669"/>
    <property type="project" value="InterPro"/>
</dbReference>
<dbReference type="GO" id="GO:0005739">
    <property type="term" value="C:mitochondrion"/>
    <property type="evidence" value="ECO:0007669"/>
    <property type="project" value="TreeGrafter"/>
</dbReference>
<dbReference type="InterPro" id="IPR036726">
    <property type="entry name" value="GTP1_OBG_dom_sf"/>
</dbReference>
<dbReference type="OMA" id="PRVGHWE"/>
<evidence type="ECO:0000256" key="5">
    <source>
        <dbReference type="SAM" id="MobiDB-lite"/>
    </source>
</evidence>
<evidence type="ECO:0000256" key="1">
    <source>
        <dbReference type="ARBA" id="ARBA00007699"/>
    </source>
</evidence>
<dbReference type="SUPFAM" id="SSF82051">
    <property type="entry name" value="Obg GTP-binding protein N-terminal domain"/>
    <property type="match status" value="1"/>
</dbReference>
<dbReference type="InterPro" id="IPR027417">
    <property type="entry name" value="P-loop_NTPase"/>
</dbReference>
<feature type="domain" description="Obg" evidence="7">
    <location>
        <begin position="97"/>
        <end position="343"/>
    </location>
</feature>
<accession>A0A8T2RD18</accession>
<name>A0A8T2RD18_CERRI</name>
<feature type="domain" description="OBG-type G" evidence="6">
    <location>
        <begin position="344"/>
        <end position="517"/>
    </location>
</feature>
<evidence type="ECO:0000259" key="6">
    <source>
        <dbReference type="PROSITE" id="PS51710"/>
    </source>
</evidence>
<keyword evidence="3" id="KW-0547">Nucleotide-binding</keyword>
<feature type="compositionally biased region" description="Basic and acidic residues" evidence="5">
    <location>
        <begin position="321"/>
        <end position="330"/>
    </location>
</feature>
<dbReference type="Proteomes" id="UP000825935">
    <property type="component" value="Chromosome 28"/>
</dbReference>